<feature type="transmembrane region" description="Helical" evidence="1">
    <location>
        <begin position="72"/>
        <end position="92"/>
    </location>
</feature>
<dbReference type="InterPro" id="IPR025440">
    <property type="entry name" value="DUF4306"/>
</dbReference>
<evidence type="ECO:0000313" key="2">
    <source>
        <dbReference type="EMBL" id="OHX48549.1"/>
    </source>
</evidence>
<organism evidence="2 3">
    <name type="scientific">Cytobacillus oceanisediminis</name>
    <dbReference type="NCBI Taxonomy" id="665099"/>
    <lineage>
        <taxon>Bacteria</taxon>
        <taxon>Bacillati</taxon>
        <taxon>Bacillota</taxon>
        <taxon>Bacilli</taxon>
        <taxon>Bacillales</taxon>
        <taxon>Bacillaceae</taxon>
        <taxon>Cytobacillus</taxon>
    </lineage>
</organism>
<evidence type="ECO:0000313" key="3">
    <source>
        <dbReference type="Proteomes" id="UP000180194"/>
    </source>
</evidence>
<accession>A0ABX3CUC9</accession>
<gene>
    <name evidence="2" type="ORF">BBV17_16620</name>
</gene>
<comment type="caution">
    <text evidence="2">The sequence shown here is derived from an EMBL/GenBank/DDBJ whole genome shotgun (WGS) entry which is preliminary data.</text>
</comment>
<protein>
    <recommendedName>
        <fullName evidence="4">DUF4306 domain-containing protein</fullName>
    </recommendedName>
</protein>
<dbReference type="Pfam" id="PF14154">
    <property type="entry name" value="DUF4306"/>
    <property type="match status" value="1"/>
</dbReference>
<keyword evidence="1" id="KW-0472">Membrane</keyword>
<name>A0ABX3CUC9_9BACI</name>
<keyword evidence="3" id="KW-1185">Reference proteome</keyword>
<keyword evidence="1" id="KW-1133">Transmembrane helix</keyword>
<reference evidence="2 3" key="1">
    <citation type="submission" date="2016-07" db="EMBL/GenBank/DDBJ databases">
        <title>Bacillus oceanisediminis whole genome.</title>
        <authorList>
            <person name="Pal Y."/>
            <person name="Verma A."/>
            <person name="Mual P."/>
            <person name="Srinivasan K."/>
        </authorList>
    </citation>
    <scope>NUCLEOTIDE SEQUENCE [LARGE SCALE GENOMIC DNA]</scope>
    <source>
        <strain evidence="2 3">Bhandara28</strain>
    </source>
</reference>
<proteinExistence type="predicted"/>
<sequence length="161" mass="18356">MIRFVIQFSVSIAFLLFSAAVAWYEGSAILDNPWEWRYSTPFTQLLYGVVNNPSDISQLDYFVYASKFQPTFPIIMILSSLYLLILIGYNTLKQKRKWLVFYLTFLGGGLFLISYFTSYSPTVGGHILFSIFIICGLLCISTALIINFQVLNLIKANKVTN</sequence>
<feature type="transmembrane region" description="Helical" evidence="1">
    <location>
        <begin position="99"/>
        <end position="117"/>
    </location>
</feature>
<dbReference type="EMBL" id="MBRJ01000018">
    <property type="protein sequence ID" value="OHX48549.1"/>
    <property type="molecule type" value="Genomic_DNA"/>
</dbReference>
<evidence type="ECO:0000256" key="1">
    <source>
        <dbReference type="SAM" id="Phobius"/>
    </source>
</evidence>
<dbReference type="Proteomes" id="UP000180194">
    <property type="component" value="Unassembled WGS sequence"/>
</dbReference>
<feature type="transmembrane region" description="Helical" evidence="1">
    <location>
        <begin position="123"/>
        <end position="148"/>
    </location>
</feature>
<dbReference type="RefSeq" id="WP_071157122.1">
    <property type="nucleotide sequence ID" value="NZ_MBRJ01000018.1"/>
</dbReference>
<keyword evidence="1" id="KW-0812">Transmembrane</keyword>
<evidence type="ECO:0008006" key="4">
    <source>
        <dbReference type="Google" id="ProtNLM"/>
    </source>
</evidence>